<dbReference type="GO" id="GO:0005737">
    <property type="term" value="C:cytoplasm"/>
    <property type="evidence" value="ECO:0007669"/>
    <property type="project" value="UniProtKB-SubCell"/>
</dbReference>
<dbReference type="SUPFAM" id="SSF47323">
    <property type="entry name" value="Anticodon-binding domain of a subclass of class I aminoacyl-tRNA synthetases"/>
    <property type="match status" value="1"/>
</dbReference>
<keyword evidence="3" id="KW-0436">Ligase</keyword>
<dbReference type="SUPFAM" id="SSF52374">
    <property type="entry name" value="Nucleotidylyl transferase"/>
    <property type="match status" value="1"/>
</dbReference>
<dbReference type="Gene3D" id="3.40.50.620">
    <property type="entry name" value="HUPs"/>
    <property type="match status" value="1"/>
</dbReference>
<dbReference type="InterPro" id="IPR041872">
    <property type="entry name" value="Anticodon_Met"/>
</dbReference>
<dbReference type="PRINTS" id="PR01041">
    <property type="entry name" value="TRNASYNTHMET"/>
</dbReference>
<dbReference type="HAMAP" id="MF_01228">
    <property type="entry name" value="Met_tRNA_synth_type2"/>
    <property type="match status" value="1"/>
</dbReference>
<dbReference type="InterPro" id="IPR014729">
    <property type="entry name" value="Rossmann-like_a/b/a_fold"/>
</dbReference>
<keyword evidence="5" id="KW-0067">ATP-binding</keyword>
<evidence type="ECO:0000256" key="5">
    <source>
        <dbReference type="ARBA" id="ARBA00022840"/>
    </source>
</evidence>
<name>A0A382FSL2_9ZZZZ</name>
<accession>A0A382FSL2</accession>
<dbReference type="PROSITE" id="PS00178">
    <property type="entry name" value="AA_TRNA_LIGASE_I"/>
    <property type="match status" value="1"/>
</dbReference>
<keyword evidence="4" id="KW-0547">Nucleotide-binding</keyword>
<feature type="domain" description="Methionyl/Leucyl tRNA synthetase" evidence="9">
    <location>
        <begin position="6"/>
        <end position="363"/>
    </location>
</feature>
<dbReference type="PANTHER" id="PTHR43326">
    <property type="entry name" value="METHIONYL-TRNA SYNTHETASE"/>
    <property type="match status" value="1"/>
</dbReference>
<dbReference type="PANTHER" id="PTHR43326:SF1">
    <property type="entry name" value="METHIONINE--TRNA LIGASE, MITOCHONDRIAL"/>
    <property type="match status" value="1"/>
</dbReference>
<dbReference type="AlphaFoldDB" id="A0A382FSL2"/>
<evidence type="ECO:0000256" key="2">
    <source>
        <dbReference type="ARBA" id="ARBA00012838"/>
    </source>
</evidence>
<dbReference type="Gene3D" id="1.10.730.10">
    <property type="entry name" value="Isoleucyl-tRNA Synthetase, Domain 1"/>
    <property type="match status" value="1"/>
</dbReference>
<dbReference type="GO" id="GO:0005524">
    <property type="term" value="F:ATP binding"/>
    <property type="evidence" value="ECO:0007669"/>
    <property type="project" value="UniProtKB-KW"/>
</dbReference>
<organism evidence="10">
    <name type="scientific">marine metagenome</name>
    <dbReference type="NCBI Taxonomy" id="408172"/>
    <lineage>
        <taxon>unclassified sequences</taxon>
        <taxon>metagenomes</taxon>
        <taxon>ecological metagenomes</taxon>
    </lineage>
</organism>
<dbReference type="EMBL" id="UINC01051654">
    <property type="protein sequence ID" value="SVB66068.1"/>
    <property type="molecule type" value="Genomic_DNA"/>
</dbReference>
<evidence type="ECO:0000256" key="3">
    <source>
        <dbReference type="ARBA" id="ARBA00022598"/>
    </source>
</evidence>
<dbReference type="CDD" id="cd07957">
    <property type="entry name" value="Anticodon_Ia_Met"/>
    <property type="match status" value="1"/>
</dbReference>
<dbReference type="Pfam" id="PF09334">
    <property type="entry name" value="tRNA-synt_1g"/>
    <property type="match status" value="1"/>
</dbReference>
<evidence type="ECO:0000259" key="9">
    <source>
        <dbReference type="Pfam" id="PF09334"/>
    </source>
</evidence>
<evidence type="ECO:0000256" key="8">
    <source>
        <dbReference type="ARBA" id="ARBA00030904"/>
    </source>
</evidence>
<dbReference type="InterPro" id="IPR014758">
    <property type="entry name" value="Met-tRNA_synth"/>
</dbReference>
<dbReference type="GO" id="GO:0006431">
    <property type="term" value="P:methionyl-tRNA aminoacylation"/>
    <property type="evidence" value="ECO:0007669"/>
    <property type="project" value="InterPro"/>
</dbReference>
<dbReference type="NCBIfam" id="NF008900">
    <property type="entry name" value="PRK12267.1"/>
    <property type="match status" value="1"/>
</dbReference>
<dbReference type="InterPro" id="IPR033911">
    <property type="entry name" value="MetRS_core"/>
</dbReference>
<keyword evidence="6" id="KW-0648">Protein biosynthesis</keyword>
<evidence type="ECO:0000256" key="7">
    <source>
        <dbReference type="ARBA" id="ARBA00023146"/>
    </source>
</evidence>
<proteinExistence type="inferred from homology"/>
<dbReference type="InterPro" id="IPR015413">
    <property type="entry name" value="Methionyl/Leucyl_tRNA_Synth"/>
</dbReference>
<dbReference type="InterPro" id="IPR001412">
    <property type="entry name" value="aa-tRNA-synth_I_CS"/>
</dbReference>
<comment type="subcellular location">
    <subcellularLocation>
        <location evidence="1">Cytoplasm</location>
    </subcellularLocation>
</comment>
<dbReference type="GO" id="GO:0004825">
    <property type="term" value="F:methionine-tRNA ligase activity"/>
    <property type="evidence" value="ECO:0007669"/>
    <property type="project" value="UniProtKB-EC"/>
</dbReference>
<reference evidence="10" key="1">
    <citation type="submission" date="2018-05" db="EMBL/GenBank/DDBJ databases">
        <authorList>
            <person name="Lanie J.A."/>
            <person name="Ng W.-L."/>
            <person name="Kazmierczak K.M."/>
            <person name="Andrzejewski T.M."/>
            <person name="Davidsen T.M."/>
            <person name="Wayne K.J."/>
            <person name="Tettelin H."/>
            <person name="Glass J.I."/>
            <person name="Rusch D."/>
            <person name="Podicherti R."/>
            <person name="Tsui H.-C.T."/>
            <person name="Winkler M.E."/>
        </authorList>
    </citation>
    <scope>NUCLEOTIDE SEQUENCE</scope>
</reference>
<sequence>MDKNFYITTPIYYPSAKPHMGHAYSSIIADFFARFKRIQGYKVHFLTGTDEHGQKIQRAAEKKGMDPLTFCDEISKTFRNLSKTLNLSNDDFIRTTEKRHLKSVQNLWNILEKNKEIYLSKYSGWYSVSDEAFYSEEEIEDNNGNKTAKNSGSPVEWVEEESYFFKLSKWQEPLLKFYSENPNFILPSTRKNEVVSFVKSGLKDLSVSRKSFSWGIKVPSNKDHVIYVWLDALTNYISALNYPNQNDNLYQEFWPATIHLIGKDILRFHAVYWPAFLLAANIPLPKRVYGHGWILSGEEKMSKSKGNILDPIEIINKYGLDSLRYYLVKEVSFGNDGNISKEKLESCINSDLANNYGNLCQRVISFNEKNCNLSIPKKSSFNQDDLKQLDNFKNNFDKLIGYIDNQDLNSYMNFIIESLFAANKYFNDQEPWKKKSDLPRLNTIVYVSLEVIRKISIMLYPVIPASSLRVLNIFNIKEKDIKFVSIKNHEELAINNK</sequence>
<dbReference type="InterPro" id="IPR009080">
    <property type="entry name" value="tRNAsynth_Ia_anticodon-bd"/>
</dbReference>
<feature type="non-terminal residue" evidence="10">
    <location>
        <position position="497"/>
    </location>
</feature>
<dbReference type="EC" id="6.1.1.10" evidence="2"/>
<evidence type="ECO:0000256" key="1">
    <source>
        <dbReference type="ARBA" id="ARBA00004496"/>
    </source>
</evidence>
<evidence type="ECO:0000256" key="4">
    <source>
        <dbReference type="ARBA" id="ARBA00022741"/>
    </source>
</evidence>
<dbReference type="NCBIfam" id="TIGR00398">
    <property type="entry name" value="metG"/>
    <property type="match status" value="1"/>
</dbReference>
<dbReference type="FunFam" id="2.170.220.10:FF:000002">
    <property type="entry name" value="Methionine--tRNA ligase"/>
    <property type="match status" value="1"/>
</dbReference>
<protein>
    <recommendedName>
        <fullName evidence="2">methionine--tRNA ligase</fullName>
        <ecNumber evidence="2">6.1.1.10</ecNumber>
    </recommendedName>
    <alternativeName>
        <fullName evidence="8">Methionyl-tRNA synthetase</fullName>
    </alternativeName>
</protein>
<dbReference type="InterPro" id="IPR023457">
    <property type="entry name" value="Met-tRNA_synth_2"/>
</dbReference>
<gene>
    <name evidence="10" type="ORF">METZ01_LOCUS218922</name>
</gene>
<keyword evidence="7" id="KW-0030">Aminoacyl-tRNA synthetase</keyword>
<evidence type="ECO:0000313" key="10">
    <source>
        <dbReference type="EMBL" id="SVB66068.1"/>
    </source>
</evidence>
<dbReference type="CDD" id="cd00814">
    <property type="entry name" value="MetRS_core"/>
    <property type="match status" value="1"/>
</dbReference>
<dbReference type="Gene3D" id="2.170.220.10">
    <property type="match status" value="1"/>
</dbReference>
<evidence type="ECO:0000256" key="6">
    <source>
        <dbReference type="ARBA" id="ARBA00022917"/>
    </source>
</evidence>